<name>A0A3S0ISE5_9BACT</name>
<dbReference type="CDD" id="cd00293">
    <property type="entry name" value="USP-like"/>
    <property type="match status" value="1"/>
</dbReference>
<reference evidence="3 4" key="1">
    <citation type="submission" date="2018-12" db="EMBL/GenBank/DDBJ databases">
        <title>Hymenobacter gummosus sp. nov., isolated from a spring.</title>
        <authorList>
            <person name="Nie L."/>
        </authorList>
    </citation>
    <scope>NUCLEOTIDE SEQUENCE [LARGE SCALE GENOMIC DNA]</scope>
    <source>
        <strain evidence="3 4">KCTC 52166</strain>
    </source>
</reference>
<sequence>MHLSKILCPLDFSAASGPLLAYATALAGATGAELCLLHVQEPQPALSEAADVPEAAVELARYQLTAQQAGAARISTRLRRGEASCEIVREAQEQGADLIVIGSHGQTGLTRFLMGNTAEHVVRTAPCATLLVKPQADKAYRQSA</sequence>
<dbReference type="PANTHER" id="PTHR46268">
    <property type="entry name" value="STRESS RESPONSE PROTEIN NHAX"/>
    <property type="match status" value="1"/>
</dbReference>
<protein>
    <submittedName>
        <fullName evidence="3">Universal stress protein</fullName>
    </submittedName>
</protein>
<dbReference type="Pfam" id="PF00582">
    <property type="entry name" value="Usp"/>
    <property type="match status" value="1"/>
</dbReference>
<feature type="domain" description="UspA" evidence="2">
    <location>
        <begin position="4"/>
        <end position="133"/>
    </location>
</feature>
<keyword evidence="4" id="KW-1185">Reference proteome</keyword>
<dbReference type="InterPro" id="IPR006016">
    <property type="entry name" value="UspA"/>
</dbReference>
<dbReference type="InterPro" id="IPR014729">
    <property type="entry name" value="Rossmann-like_a/b/a_fold"/>
</dbReference>
<comment type="caution">
    <text evidence="3">The sequence shown here is derived from an EMBL/GenBank/DDBJ whole genome shotgun (WGS) entry which is preliminary data.</text>
</comment>
<dbReference type="AlphaFoldDB" id="A0A3S0ISE5"/>
<proteinExistence type="inferred from homology"/>
<dbReference type="PRINTS" id="PR01438">
    <property type="entry name" value="UNVRSLSTRESS"/>
</dbReference>
<dbReference type="SUPFAM" id="SSF52402">
    <property type="entry name" value="Adenine nucleotide alpha hydrolases-like"/>
    <property type="match status" value="1"/>
</dbReference>
<evidence type="ECO:0000256" key="1">
    <source>
        <dbReference type="ARBA" id="ARBA00008791"/>
    </source>
</evidence>
<gene>
    <name evidence="3" type="ORF">EJV47_02880</name>
</gene>
<dbReference type="Gene3D" id="3.40.50.620">
    <property type="entry name" value="HUPs"/>
    <property type="match status" value="1"/>
</dbReference>
<evidence type="ECO:0000313" key="4">
    <source>
        <dbReference type="Proteomes" id="UP000282184"/>
    </source>
</evidence>
<dbReference type="EMBL" id="RXOF01000001">
    <property type="protein sequence ID" value="RTQ53696.1"/>
    <property type="molecule type" value="Genomic_DNA"/>
</dbReference>
<evidence type="ECO:0000259" key="2">
    <source>
        <dbReference type="Pfam" id="PF00582"/>
    </source>
</evidence>
<comment type="similarity">
    <text evidence="1">Belongs to the universal stress protein A family.</text>
</comment>
<dbReference type="OrthoDB" id="1522603at2"/>
<dbReference type="InterPro" id="IPR006015">
    <property type="entry name" value="Universal_stress_UspA"/>
</dbReference>
<accession>A0A3S0ISE5</accession>
<organism evidence="3 4">
    <name type="scientific">Hymenobacter gummosus</name>
    <dbReference type="NCBI Taxonomy" id="1776032"/>
    <lineage>
        <taxon>Bacteria</taxon>
        <taxon>Pseudomonadati</taxon>
        <taxon>Bacteroidota</taxon>
        <taxon>Cytophagia</taxon>
        <taxon>Cytophagales</taxon>
        <taxon>Hymenobacteraceae</taxon>
        <taxon>Hymenobacter</taxon>
    </lineage>
</organism>
<evidence type="ECO:0000313" key="3">
    <source>
        <dbReference type="EMBL" id="RTQ53696.1"/>
    </source>
</evidence>
<dbReference type="PANTHER" id="PTHR46268:SF6">
    <property type="entry name" value="UNIVERSAL STRESS PROTEIN UP12"/>
    <property type="match status" value="1"/>
</dbReference>
<dbReference type="RefSeq" id="WP_126691623.1">
    <property type="nucleotide sequence ID" value="NZ_RXOF01000001.1"/>
</dbReference>
<dbReference type="Proteomes" id="UP000282184">
    <property type="component" value="Unassembled WGS sequence"/>
</dbReference>